<accession>F2DU21</accession>
<organism evidence="2">
    <name type="scientific">Hordeum vulgare subsp. vulgare</name>
    <name type="common">Domesticated barley</name>
    <dbReference type="NCBI Taxonomy" id="112509"/>
    <lineage>
        <taxon>Eukaryota</taxon>
        <taxon>Viridiplantae</taxon>
        <taxon>Streptophyta</taxon>
        <taxon>Embryophyta</taxon>
        <taxon>Tracheophyta</taxon>
        <taxon>Spermatophyta</taxon>
        <taxon>Magnoliopsida</taxon>
        <taxon>Liliopsida</taxon>
        <taxon>Poales</taxon>
        <taxon>Poaceae</taxon>
        <taxon>BOP clade</taxon>
        <taxon>Pooideae</taxon>
        <taxon>Triticodae</taxon>
        <taxon>Triticeae</taxon>
        <taxon>Hordeinae</taxon>
        <taxon>Hordeum</taxon>
    </lineage>
</organism>
<feature type="transmembrane region" description="Helical" evidence="1">
    <location>
        <begin position="17"/>
        <end position="37"/>
    </location>
</feature>
<keyword evidence="1" id="KW-1133">Transmembrane helix</keyword>
<keyword evidence="1" id="KW-0812">Transmembrane</keyword>
<protein>
    <submittedName>
        <fullName evidence="2">Predicted protein</fullName>
    </submittedName>
</protein>
<proteinExistence type="evidence at transcript level"/>
<evidence type="ECO:0000313" key="2">
    <source>
        <dbReference type="EMBL" id="BAJ98592.1"/>
    </source>
</evidence>
<name>F2DU21_HORVV</name>
<dbReference type="EMBL" id="AK367389">
    <property type="protein sequence ID" value="BAJ98592.1"/>
    <property type="molecule type" value="mRNA"/>
</dbReference>
<sequence length="40" mass="4459">MDIPVGLQLVSYPVRCWISLSLVNSIVIVICSHVLLISMF</sequence>
<evidence type="ECO:0000256" key="1">
    <source>
        <dbReference type="SAM" id="Phobius"/>
    </source>
</evidence>
<keyword evidence="1" id="KW-0472">Membrane</keyword>
<reference evidence="2" key="1">
    <citation type="journal article" date="2011" name="Plant Physiol.">
        <title>Comprehensive sequence analysis of 24,783 barley full-length cDNAs derived from 12 clone libraries.</title>
        <authorList>
            <person name="Matsumoto T."/>
            <person name="Tanaka T."/>
            <person name="Sakai H."/>
            <person name="Amano N."/>
            <person name="Kanamori H."/>
            <person name="Kurita K."/>
            <person name="Kikuta A."/>
            <person name="Kamiya K."/>
            <person name="Yamamoto M."/>
            <person name="Ikawa H."/>
            <person name="Fujii N."/>
            <person name="Hori K."/>
            <person name="Itoh T."/>
            <person name="Sato K."/>
        </authorList>
    </citation>
    <scope>NUCLEOTIDE SEQUENCE</scope>
    <source>
        <tissue evidence="2">Shoot and root</tissue>
    </source>
</reference>
<dbReference type="AlphaFoldDB" id="F2DU21"/>